<dbReference type="EMBL" id="ML119689">
    <property type="protein sequence ID" value="RPA80318.1"/>
    <property type="molecule type" value="Genomic_DNA"/>
</dbReference>
<protein>
    <recommendedName>
        <fullName evidence="1">C2H2-type domain-containing protein</fullName>
    </recommendedName>
</protein>
<dbReference type="PROSITE" id="PS00028">
    <property type="entry name" value="ZINC_FINGER_C2H2_1"/>
    <property type="match status" value="1"/>
</dbReference>
<dbReference type="AlphaFoldDB" id="A0A3N4I6K6"/>
<accession>A0A3N4I6K6</accession>
<evidence type="ECO:0000259" key="1">
    <source>
        <dbReference type="PROSITE" id="PS00028"/>
    </source>
</evidence>
<name>A0A3N4I6K6_ASCIM</name>
<evidence type="ECO:0000313" key="3">
    <source>
        <dbReference type="Proteomes" id="UP000275078"/>
    </source>
</evidence>
<dbReference type="Proteomes" id="UP000275078">
    <property type="component" value="Unassembled WGS sequence"/>
</dbReference>
<keyword evidence="3" id="KW-1185">Reference proteome</keyword>
<proteinExistence type="predicted"/>
<organism evidence="2 3">
    <name type="scientific">Ascobolus immersus RN42</name>
    <dbReference type="NCBI Taxonomy" id="1160509"/>
    <lineage>
        <taxon>Eukaryota</taxon>
        <taxon>Fungi</taxon>
        <taxon>Dikarya</taxon>
        <taxon>Ascomycota</taxon>
        <taxon>Pezizomycotina</taxon>
        <taxon>Pezizomycetes</taxon>
        <taxon>Pezizales</taxon>
        <taxon>Ascobolaceae</taxon>
        <taxon>Ascobolus</taxon>
    </lineage>
</organism>
<gene>
    <name evidence="2" type="ORF">BJ508DRAFT_327423</name>
</gene>
<dbReference type="InterPro" id="IPR013087">
    <property type="entry name" value="Znf_C2H2_type"/>
</dbReference>
<reference evidence="2 3" key="1">
    <citation type="journal article" date="2018" name="Nat. Ecol. Evol.">
        <title>Pezizomycetes genomes reveal the molecular basis of ectomycorrhizal truffle lifestyle.</title>
        <authorList>
            <person name="Murat C."/>
            <person name="Payen T."/>
            <person name="Noel B."/>
            <person name="Kuo A."/>
            <person name="Morin E."/>
            <person name="Chen J."/>
            <person name="Kohler A."/>
            <person name="Krizsan K."/>
            <person name="Balestrini R."/>
            <person name="Da Silva C."/>
            <person name="Montanini B."/>
            <person name="Hainaut M."/>
            <person name="Levati E."/>
            <person name="Barry K.W."/>
            <person name="Belfiori B."/>
            <person name="Cichocki N."/>
            <person name="Clum A."/>
            <person name="Dockter R.B."/>
            <person name="Fauchery L."/>
            <person name="Guy J."/>
            <person name="Iotti M."/>
            <person name="Le Tacon F."/>
            <person name="Lindquist E.A."/>
            <person name="Lipzen A."/>
            <person name="Malagnac F."/>
            <person name="Mello A."/>
            <person name="Molinier V."/>
            <person name="Miyauchi S."/>
            <person name="Poulain J."/>
            <person name="Riccioni C."/>
            <person name="Rubini A."/>
            <person name="Sitrit Y."/>
            <person name="Splivallo R."/>
            <person name="Traeger S."/>
            <person name="Wang M."/>
            <person name="Zifcakova L."/>
            <person name="Wipf D."/>
            <person name="Zambonelli A."/>
            <person name="Paolocci F."/>
            <person name="Nowrousian M."/>
            <person name="Ottonello S."/>
            <person name="Baldrian P."/>
            <person name="Spatafora J.W."/>
            <person name="Henrissat B."/>
            <person name="Nagy L.G."/>
            <person name="Aury J.M."/>
            <person name="Wincker P."/>
            <person name="Grigoriev I.V."/>
            <person name="Bonfante P."/>
            <person name="Martin F.M."/>
        </authorList>
    </citation>
    <scope>NUCLEOTIDE SEQUENCE [LARGE SCALE GENOMIC DNA]</scope>
    <source>
        <strain evidence="2 3">RN42</strain>
    </source>
</reference>
<sequence length="267" mass="29646">MGHQPVSLTPATFVPSTGLPPASATAFVCQQGCDLGFENAATLQRHHLEEHQTPHAHQPVGFVNRHLRIELLVTAMRLKLYTQGILDQNWIQLMWYAAMDWGTLNQVGVELLIMIQGLRDGEALLPAGYNHLDPANHPVPPLLNPHLNNLLLTLTNTENTIFLPHMPARAANRIQIQPAICTMAEHELRTLDWNNVPCIFRTAKRNAPVKKRTSTSVMAIIAHFEGNQVPRACESCRQGDPKVAFQHCRVSKANVRCTSCRESGSVA</sequence>
<feature type="domain" description="C2H2-type" evidence="1">
    <location>
        <begin position="29"/>
        <end position="51"/>
    </location>
</feature>
<evidence type="ECO:0000313" key="2">
    <source>
        <dbReference type="EMBL" id="RPA80318.1"/>
    </source>
</evidence>